<feature type="transmembrane region" description="Helical" evidence="6">
    <location>
        <begin position="270"/>
        <end position="288"/>
    </location>
</feature>
<feature type="transmembrane region" description="Helical" evidence="6">
    <location>
        <begin position="89"/>
        <end position="114"/>
    </location>
</feature>
<evidence type="ECO:0000259" key="7">
    <source>
        <dbReference type="Pfam" id="PF00892"/>
    </source>
</evidence>
<evidence type="ECO:0000256" key="2">
    <source>
        <dbReference type="ARBA" id="ARBA00007362"/>
    </source>
</evidence>
<evidence type="ECO:0000313" key="9">
    <source>
        <dbReference type="Proteomes" id="UP001172082"/>
    </source>
</evidence>
<dbReference type="InterPro" id="IPR050638">
    <property type="entry name" value="AA-Vitamin_Transporters"/>
</dbReference>
<dbReference type="Proteomes" id="UP001172082">
    <property type="component" value="Unassembled WGS sequence"/>
</dbReference>
<comment type="subcellular location">
    <subcellularLocation>
        <location evidence="1">Membrane</location>
        <topology evidence="1">Multi-pass membrane protein</topology>
    </subcellularLocation>
</comment>
<dbReference type="PANTHER" id="PTHR32322:SF2">
    <property type="entry name" value="EAMA DOMAIN-CONTAINING PROTEIN"/>
    <property type="match status" value="1"/>
</dbReference>
<evidence type="ECO:0000256" key="1">
    <source>
        <dbReference type="ARBA" id="ARBA00004141"/>
    </source>
</evidence>
<keyword evidence="5 6" id="KW-0472">Membrane</keyword>
<proteinExistence type="inferred from homology"/>
<evidence type="ECO:0000256" key="3">
    <source>
        <dbReference type="ARBA" id="ARBA00022692"/>
    </source>
</evidence>
<protein>
    <submittedName>
        <fullName evidence="8">EamA family transporter</fullName>
    </submittedName>
</protein>
<dbReference type="Pfam" id="PF00892">
    <property type="entry name" value="EamA"/>
    <property type="match status" value="2"/>
</dbReference>
<dbReference type="InterPro" id="IPR000620">
    <property type="entry name" value="EamA_dom"/>
</dbReference>
<dbReference type="SUPFAM" id="SSF103481">
    <property type="entry name" value="Multidrug resistance efflux transporter EmrE"/>
    <property type="match status" value="2"/>
</dbReference>
<feature type="transmembrane region" description="Helical" evidence="6">
    <location>
        <begin position="66"/>
        <end position="83"/>
    </location>
</feature>
<dbReference type="EMBL" id="JAUJEA010000003">
    <property type="protein sequence ID" value="MDN5201750.1"/>
    <property type="molecule type" value="Genomic_DNA"/>
</dbReference>
<evidence type="ECO:0000256" key="4">
    <source>
        <dbReference type="ARBA" id="ARBA00022989"/>
    </source>
</evidence>
<dbReference type="InterPro" id="IPR037185">
    <property type="entry name" value="EmrE-like"/>
</dbReference>
<keyword evidence="9" id="KW-1185">Reference proteome</keyword>
<evidence type="ECO:0000256" key="6">
    <source>
        <dbReference type="SAM" id="Phobius"/>
    </source>
</evidence>
<feature type="domain" description="EamA" evidence="7">
    <location>
        <begin position="152"/>
        <end position="287"/>
    </location>
</feature>
<feature type="transmembrane region" description="Helical" evidence="6">
    <location>
        <begin position="121"/>
        <end position="139"/>
    </location>
</feature>
<comment type="caution">
    <text evidence="8">The sequence shown here is derived from an EMBL/GenBank/DDBJ whole genome shotgun (WGS) entry which is preliminary data.</text>
</comment>
<keyword evidence="4 6" id="KW-1133">Transmembrane helix</keyword>
<accession>A0ABT8KQE1</accession>
<feature type="transmembrane region" description="Helical" evidence="6">
    <location>
        <begin position="246"/>
        <end position="264"/>
    </location>
</feature>
<feature type="transmembrane region" description="Helical" evidence="6">
    <location>
        <begin position="35"/>
        <end position="54"/>
    </location>
</feature>
<feature type="domain" description="EamA" evidence="7">
    <location>
        <begin position="6"/>
        <end position="136"/>
    </location>
</feature>
<reference evidence="8" key="1">
    <citation type="submission" date="2023-06" db="EMBL/GenBank/DDBJ databases">
        <title>Genomic of Parafulvivirga corallium.</title>
        <authorList>
            <person name="Wang G."/>
        </authorList>
    </citation>
    <scope>NUCLEOTIDE SEQUENCE</scope>
    <source>
        <strain evidence="8">BMA10</strain>
    </source>
</reference>
<feature type="transmembrane region" description="Helical" evidence="6">
    <location>
        <begin position="7"/>
        <end position="23"/>
    </location>
</feature>
<keyword evidence="3 6" id="KW-0812">Transmembrane</keyword>
<comment type="similarity">
    <text evidence="2">Belongs to the EamA transporter family.</text>
</comment>
<evidence type="ECO:0000313" key="8">
    <source>
        <dbReference type="EMBL" id="MDN5201750.1"/>
    </source>
</evidence>
<dbReference type="RefSeq" id="WP_346751779.1">
    <property type="nucleotide sequence ID" value="NZ_JAUJEA010000003.1"/>
</dbReference>
<dbReference type="PANTHER" id="PTHR32322">
    <property type="entry name" value="INNER MEMBRANE TRANSPORTER"/>
    <property type="match status" value="1"/>
</dbReference>
<gene>
    <name evidence="8" type="ORF">QQ008_10265</name>
</gene>
<evidence type="ECO:0000256" key="5">
    <source>
        <dbReference type="ARBA" id="ARBA00023136"/>
    </source>
</evidence>
<organism evidence="8 9">
    <name type="scientific">Splendidivirga corallicola</name>
    <dbReference type="NCBI Taxonomy" id="3051826"/>
    <lineage>
        <taxon>Bacteria</taxon>
        <taxon>Pseudomonadati</taxon>
        <taxon>Bacteroidota</taxon>
        <taxon>Cytophagia</taxon>
        <taxon>Cytophagales</taxon>
        <taxon>Splendidivirgaceae</taxon>
        <taxon>Splendidivirga</taxon>
    </lineage>
</organism>
<name>A0ABT8KQE1_9BACT</name>
<feature type="transmembrane region" description="Helical" evidence="6">
    <location>
        <begin position="151"/>
        <end position="174"/>
    </location>
</feature>
<feature type="transmembrane region" description="Helical" evidence="6">
    <location>
        <begin position="219"/>
        <end position="239"/>
    </location>
</feature>
<sequence length="300" mass="33610">MRFNNLILFIVPALIWGSTWYVIKFQLGVVDPLVSVGYRFVIAGLLLLVYCYFFKYNLKFKIREHFQMGLQGLFLFGLNYWLVYESEMFLTSGLVAISFSTLIFMNIIFGAIILRYQIKKSIVLGATLGIIGTGFMFHPELEAYNFSDTNFIGLVMCLSGVVLASLGNITSAYNQRKKIPVIQNNAYGMLYGALMMFVIALVTGRPFTFDTSFSYLSSLVYLVIFGSIIAFGCYLTLIGKIGADKAAYVILVVPIVALIISTIFENYQWTIHSVTGTVLILAGNFLAMRKDKVKVSPQKS</sequence>
<feature type="transmembrane region" description="Helical" evidence="6">
    <location>
        <begin position="186"/>
        <end position="207"/>
    </location>
</feature>